<evidence type="ECO:0000313" key="2">
    <source>
        <dbReference type="Proteomes" id="UP001595456"/>
    </source>
</evidence>
<reference evidence="2" key="1">
    <citation type="journal article" date="2019" name="Int. J. Syst. Evol. Microbiol.">
        <title>The Global Catalogue of Microorganisms (GCM) 10K type strain sequencing project: providing services to taxonomists for standard genome sequencing and annotation.</title>
        <authorList>
            <consortium name="The Broad Institute Genomics Platform"/>
            <consortium name="The Broad Institute Genome Sequencing Center for Infectious Disease"/>
            <person name="Wu L."/>
            <person name="Ma J."/>
        </authorList>
    </citation>
    <scope>NUCLEOTIDE SEQUENCE [LARGE SCALE GENOMIC DNA]</scope>
    <source>
        <strain evidence="2">KCTC 52607</strain>
    </source>
</reference>
<comment type="caution">
    <text evidence="1">The sequence shown here is derived from an EMBL/GenBank/DDBJ whole genome shotgun (WGS) entry which is preliminary data.</text>
</comment>
<dbReference type="EMBL" id="JBHRST010000016">
    <property type="protein sequence ID" value="MFC3098121.1"/>
    <property type="molecule type" value="Genomic_DNA"/>
</dbReference>
<dbReference type="Pfam" id="PF10038">
    <property type="entry name" value="DUF2274"/>
    <property type="match status" value="1"/>
</dbReference>
<gene>
    <name evidence="1" type="ORF">ACFODU_09990</name>
</gene>
<accession>A0ABV7E810</accession>
<name>A0ABV7E810_9SPHN</name>
<proteinExistence type="predicted"/>
<dbReference type="RefSeq" id="WP_336926561.1">
    <property type="nucleotide sequence ID" value="NZ_JBANRO010000008.1"/>
</dbReference>
<organism evidence="1 2">
    <name type="scientific">Alteraurantiacibacter palmitatis</name>
    <dbReference type="NCBI Taxonomy" id="2054628"/>
    <lineage>
        <taxon>Bacteria</taxon>
        <taxon>Pseudomonadati</taxon>
        <taxon>Pseudomonadota</taxon>
        <taxon>Alphaproteobacteria</taxon>
        <taxon>Sphingomonadales</taxon>
        <taxon>Erythrobacteraceae</taxon>
        <taxon>Alteraurantiacibacter</taxon>
    </lineage>
</organism>
<keyword evidence="2" id="KW-1185">Reference proteome</keyword>
<sequence length="75" mass="8246">MTRLKLADLADEKPVRLTLEISARLHRDLTAYALAVNGGDPKGAPTVERLIPPMLERFISTDRGFSKARKSIQAG</sequence>
<evidence type="ECO:0000313" key="1">
    <source>
        <dbReference type="EMBL" id="MFC3098121.1"/>
    </source>
</evidence>
<protein>
    <submittedName>
        <fullName evidence="1">DUF2274 domain-containing protein</fullName>
    </submittedName>
</protein>
<dbReference type="InterPro" id="IPR018733">
    <property type="entry name" value="DUF2274"/>
</dbReference>
<dbReference type="Proteomes" id="UP001595456">
    <property type="component" value="Unassembled WGS sequence"/>
</dbReference>